<reference evidence="3" key="1">
    <citation type="journal article" date="2019" name="Int. J. Syst. Evol. Microbiol.">
        <title>The Global Catalogue of Microorganisms (GCM) 10K type strain sequencing project: providing services to taxonomists for standard genome sequencing and annotation.</title>
        <authorList>
            <consortium name="The Broad Institute Genomics Platform"/>
            <consortium name="The Broad Institute Genome Sequencing Center for Infectious Disease"/>
            <person name="Wu L."/>
            <person name="Ma J."/>
        </authorList>
    </citation>
    <scope>NUCLEOTIDE SEQUENCE [LARGE SCALE GENOMIC DNA]</scope>
    <source>
        <strain evidence="3">JCM 17591</strain>
    </source>
</reference>
<dbReference type="Pfam" id="PF13794">
    <property type="entry name" value="MiaE_2"/>
    <property type="match status" value="1"/>
</dbReference>
<dbReference type="InterPro" id="IPR059125">
    <property type="entry name" value="Ferritin_actino"/>
</dbReference>
<dbReference type="RefSeq" id="WP_344756232.1">
    <property type="nucleotide sequence ID" value="NZ_BAABBW010000005.1"/>
</dbReference>
<dbReference type="EMBL" id="BAABBW010000005">
    <property type="protein sequence ID" value="GAA4179494.1"/>
    <property type="molecule type" value="Genomic_DNA"/>
</dbReference>
<accession>A0ABP8A7T7</accession>
<feature type="domain" description="Ferritin-like" evidence="1">
    <location>
        <begin position="42"/>
        <end position="201"/>
    </location>
</feature>
<evidence type="ECO:0000259" key="1">
    <source>
        <dbReference type="Pfam" id="PF13794"/>
    </source>
</evidence>
<name>A0ABP8A7T7_9MICO</name>
<evidence type="ECO:0000313" key="2">
    <source>
        <dbReference type="EMBL" id="GAA4179494.1"/>
    </source>
</evidence>
<dbReference type="Proteomes" id="UP001501079">
    <property type="component" value="Unassembled WGS sequence"/>
</dbReference>
<protein>
    <submittedName>
        <fullName evidence="2">Ferritin-like fold-containing protein</fullName>
    </submittedName>
</protein>
<dbReference type="Gene3D" id="1.20.1260.10">
    <property type="match status" value="1"/>
</dbReference>
<evidence type="ECO:0000313" key="3">
    <source>
        <dbReference type="Proteomes" id="UP001501079"/>
    </source>
</evidence>
<keyword evidence="3" id="KW-1185">Reference proteome</keyword>
<sequence length="240" mass="25877">MPFSWFRRPRLSFDAPRLRPRREKKYGVAADLAEIAPELRQFLGQAACVQLGSFERLSALVADVPGFAPKEAIGRAAARAFARHQALVDELKHLGADPEREMTPFIASLERFGAATAGHDWTERTLGAHICGGLLDDLFAALARGVASDGVKDLPALFAVDPADGHALEQLLKESLAGNAQLAARLAMWGRRLVGDTLLVARSALRLTGDAEADDPHTEPLFAEVIAAHTRRMDALGLTA</sequence>
<comment type="caution">
    <text evidence="2">The sequence shown here is derived from an EMBL/GenBank/DDBJ whole genome shotgun (WGS) entry which is preliminary data.</text>
</comment>
<proteinExistence type="predicted"/>
<dbReference type="InterPro" id="IPR012347">
    <property type="entry name" value="Ferritin-like"/>
</dbReference>
<gene>
    <name evidence="2" type="ORF">GCM10022287_31890</name>
</gene>
<organism evidence="2 3">
    <name type="scientific">Gryllotalpicola koreensis</name>
    <dbReference type="NCBI Taxonomy" id="993086"/>
    <lineage>
        <taxon>Bacteria</taxon>
        <taxon>Bacillati</taxon>
        <taxon>Actinomycetota</taxon>
        <taxon>Actinomycetes</taxon>
        <taxon>Micrococcales</taxon>
        <taxon>Microbacteriaceae</taxon>
        <taxon>Gryllotalpicola</taxon>
    </lineage>
</organism>